<dbReference type="GO" id="GO:0006813">
    <property type="term" value="P:potassium ion transport"/>
    <property type="evidence" value="ECO:0007669"/>
    <property type="project" value="UniProtKB-KW"/>
</dbReference>
<keyword evidence="9 10" id="KW-0472">Membrane</keyword>
<evidence type="ECO:0000256" key="9">
    <source>
        <dbReference type="ARBA" id="ARBA00023136"/>
    </source>
</evidence>
<dbReference type="InterPro" id="IPR006153">
    <property type="entry name" value="Cation/H_exchanger_TM"/>
</dbReference>
<dbReference type="HOGENOM" id="CLU_005912_9_2_7"/>
<evidence type="ECO:0000256" key="8">
    <source>
        <dbReference type="ARBA" id="ARBA00023065"/>
    </source>
</evidence>
<evidence type="ECO:0000313" key="13">
    <source>
        <dbReference type="Proteomes" id="UP000028486"/>
    </source>
</evidence>
<dbReference type="STRING" id="1244531.CIG2463D_1195"/>
<keyword evidence="2" id="KW-0813">Transport</keyword>
<dbReference type="AlphaFoldDB" id="A0A076FB86"/>
<dbReference type="Pfam" id="PF00999">
    <property type="entry name" value="Na_H_Exchanger"/>
    <property type="match status" value="1"/>
</dbReference>
<dbReference type="SUPFAM" id="SSF116726">
    <property type="entry name" value="TrkA C-terminal domain-like"/>
    <property type="match status" value="1"/>
</dbReference>
<dbReference type="PATRIC" id="fig|1244531.5.peg.1204"/>
<dbReference type="RefSeq" id="WP_038454523.1">
    <property type="nucleotide sequence ID" value="NZ_CP009043.1"/>
</dbReference>
<keyword evidence="4" id="KW-1003">Cell membrane</keyword>
<dbReference type="InterPro" id="IPR038770">
    <property type="entry name" value="Na+/solute_symporter_sf"/>
</dbReference>
<reference evidence="13" key="1">
    <citation type="journal article" date="2014" name="Genome Announc.">
        <title>Complete Genome Sequence of Campylobacter iguaniorum Strain 1485ET, Isolated from a Bearded Dragon (Pogona vitticeps).</title>
        <authorList>
            <person name="Gilbert M.J."/>
            <person name="Miller W.G."/>
            <person name="Yee E."/>
            <person name="Kik M."/>
            <person name="Wagenaar J.A."/>
            <person name="Duim B."/>
        </authorList>
    </citation>
    <scope>NUCLEOTIDE SEQUENCE [LARGE SCALE GENOMIC DNA]</scope>
    <source>
        <strain evidence="13">1485E</strain>
    </source>
</reference>
<keyword evidence="5" id="KW-0630">Potassium</keyword>
<sequence length="481" mass="52793">MENALILFGLLFLFSVMFSKISDKYGVPALLMFLAVGMLAGSDGIVGLEFDNSQIAANVGTIALIYILFAGGFNTSFKEVKPVFKPGLVLATLGVVVSAGITGLFAYYVMRLPVLESFLFGAIISSTDAAAVFSVLRSNATKLKNNLAPLLEFESGSNDPMAIFLTMTILGLIGIGVLPDYFTLFSNLALEFILGGVMGYGFGVIIPSLINRIKLSHWGLYPVLLLALVAVLFGVTEKIGGNGYIAVYMAGIFANKKEFIYKKNLVGFFDGVGWMMQIFIFLTLGLLVFPSELPEVALYSFIMAVVVMFIARPISVFISLIFSRYSKKEKFFISWVGLRGVVPIILATYPLSAPGVQNSQLIFNTIFFMVLISVLSQGTTLKKGARYFGVVELGSNDPISLSHIPISYNHLKQFTIGKNSKIIGKNLTELELPDDFLILLAKRGNEYIKAGGSFEFEENDLLLILCDNEIRYQKVLEIYQF</sequence>
<accession>A0A076FB86</accession>
<dbReference type="GO" id="GO:1902600">
    <property type="term" value="P:proton transmembrane transport"/>
    <property type="evidence" value="ECO:0007669"/>
    <property type="project" value="InterPro"/>
</dbReference>
<evidence type="ECO:0000256" key="3">
    <source>
        <dbReference type="ARBA" id="ARBA00022449"/>
    </source>
</evidence>
<evidence type="ECO:0000256" key="7">
    <source>
        <dbReference type="ARBA" id="ARBA00022989"/>
    </source>
</evidence>
<feature type="transmembrane region" description="Helical" evidence="10">
    <location>
        <begin position="117"/>
        <end position="136"/>
    </location>
</feature>
<dbReference type="NCBIfam" id="NF003715">
    <property type="entry name" value="PRK05326.1-2"/>
    <property type="match status" value="1"/>
</dbReference>
<proteinExistence type="predicted"/>
<feature type="transmembrane region" description="Helical" evidence="10">
    <location>
        <begin position="361"/>
        <end position="378"/>
    </location>
</feature>
<protein>
    <submittedName>
        <fullName evidence="12">K+/H+ antiporter</fullName>
    </submittedName>
</protein>
<evidence type="ECO:0000256" key="10">
    <source>
        <dbReference type="SAM" id="Phobius"/>
    </source>
</evidence>
<feature type="transmembrane region" description="Helical" evidence="10">
    <location>
        <begin position="265"/>
        <end position="290"/>
    </location>
</feature>
<evidence type="ECO:0000256" key="2">
    <source>
        <dbReference type="ARBA" id="ARBA00022448"/>
    </source>
</evidence>
<evidence type="ECO:0000259" key="11">
    <source>
        <dbReference type="PROSITE" id="PS51202"/>
    </source>
</evidence>
<feature type="transmembrane region" description="Helical" evidence="10">
    <location>
        <begin position="216"/>
        <end position="235"/>
    </location>
</feature>
<dbReference type="PANTHER" id="PTHR32507:SF7">
    <property type="entry name" value="K(+)_H(+) ANTIPORTER NHAP2"/>
    <property type="match status" value="1"/>
</dbReference>
<dbReference type="OrthoDB" id="9810759at2"/>
<feature type="transmembrane region" description="Helical" evidence="10">
    <location>
        <begin position="296"/>
        <end position="322"/>
    </location>
</feature>
<dbReference type="InterPro" id="IPR006037">
    <property type="entry name" value="RCK_C"/>
</dbReference>
<dbReference type="eggNOG" id="COG3263">
    <property type="taxonomic scope" value="Bacteria"/>
</dbReference>
<dbReference type="PROSITE" id="PS51202">
    <property type="entry name" value="RCK_C"/>
    <property type="match status" value="1"/>
</dbReference>
<dbReference type="KEGG" id="caj:CIG1485E_1103"/>
<dbReference type="InterPro" id="IPR036721">
    <property type="entry name" value="RCK_C_sf"/>
</dbReference>
<keyword evidence="8" id="KW-0406">Ion transport</keyword>
<dbReference type="Gene3D" id="3.30.70.1450">
    <property type="entry name" value="Regulator of K+ conductance, C-terminal domain"/>
    <property type="match status" value="1"/>
</dbReference>
<gene>
    <name evidence="12" type="ORF">CIG1485E_1103</name>
</gene>
<evidence type="ECO:0000256" key="4">
    <source>
        <dbReference type="ARBA" id="ARBA00022475"/>
    </source>
</evidence>
<evidence type="ECO:0000313" key="12">
    <source>
        <dbReference type="EMBL" id="AII14938.1"/>
    </source>
</evidence>
<feature type="transmembrane region" description="Helical" evidence="10">
    <location>
        <begin position="331"/>
        <end position="349"/>
    </location>
</feature>
<feature type="transmembrane region" description="Helical" evidence="10">
    <location>
        <begin position="55"/>
        <end position="75"/>
    </location>
</feature>
<keyword evidence="7 10" id="KW-1133">Transmembrane helix</keyword>
<feature type="transmembrane region" description="Helical" evidence="10">
    <location>
        <begin position="161"/>
        <end position="182"/>
    </location>
</feature>
<evidence type="ECO:0000256" key="6">
    <source>
        <dbReference type="ARBA" id="ARBA00022692"/>
    </source>
</evidence>
<dbReference type="NCBIfam" id="NF003716">
    <property type="entry name" value="PRK05326.1-3"/>
    <property type="match status" value="1"/>
</dbReference>
<dbReference type="Gene3D" id="1.20.1530.20">
    <property type="match status" value="1"/>
</dbReference>
<dbReference type="Proteomes" id="UP000028486">
    <property type="component" value="Chromosome"/>
</dbReference>
<comment type="subcellular location">
    <subcellularLocation>
        <location evidence="1">Cell membrane</location>
        <topology evidence="1">Multi-pass membrane protein</topology>
    </subcellularLocation>
</comment>
<dbReference type="EMBL" id="CP009043">
    <property type="protein sequence ID" value="AII14938.1"/>
    <property type="molecule type" value="Genomic_DNA"/>
</dbReference>
<keyword evidence="6 10" id="KW-0812">Transmembrane</keyword>
<keyword evidence="5" id="KW-0633">Potassium transport</keyword>
<dbReference type="GO" id="GO:0008324">
    <property type="term" value="F:monoatomic cation transmembrane transporter activity"/>
    <property type="evidence" value="ECO:0007669"/>
    <property type="project" value="InterPro"/>
</dbReference>
<evidence type="ECO:0000256" key="1">
    <source>
        <dbReference type="ARBA" id="ARBA00004651"/>
    </source>
</evidence>
<feature type="transmembrane region" description="Helical" evidence="10">
    <location>
        <begin position="87"/>
        <end position="110"/>
    </location>
</feature>
<dbReference type="GO" id="GO:0015297">
    <property type="term" value="F:antiporter activity"/>
    <property type="evidence" value="ECO:0007669"/>
    <property type="project" value="UniProtKB-KW"/>
</dbReference>
<dbReference type="PANTHER" id="PTHR32507">
    <property type="entry name" value="NA(+)/H(+) ANTIPORTER 1"/>
    <property type="match status" value="1"/>
</dbReference>
<feature type="domain" description="RCK C-terminal" evidence="11">
    <location>
        <begin position="399"/>
        <end position="481"/>
    </location>
</feature>
<organism evidence="12 13">
    <name type="scientific">Campylobacter iguaniorum</name>
    <dbReference type="NCBI Taxonomy" id="1244531"/>
    <lineage>
        <taxon>Bacteria</taxon>
        <taxon>Pseudomonadati</taxon>
        <taxon>Campylobacterota</taxon>
        <taxon>Epsilonproteobacteria</taxon>
        <taxon>Campylobacterales</taxon>
        <taxon>Campylobacteraceae</taxon>
        <taxon>Campylobacter</taxon>
    </lineage>
</organism>
<evidence type="ECO:0000256" key="5">
    <source>
        <dbReference type="ARBA" id="ARBA00022538"/>
    </source>
</evidence>
<name>A0A076FB86_9BACT</name>
<feature type="transmembrane region" description="Helical" evidence="10">
    <location>
        <begin position="29"/>
        <end position="48"/>
    </location>
</feature>
<dbReference type="GO" id="GO:0005886">
    <property type="term" value="C:plasma membrane"/>
    <property type="evidence" value="ECO:0007669"/>
    <property type="project" value="UniProtKB-SubCell"/>
</dbReference>
<keyword evidence="3" id="KW-0050">Antiport</keyword>
<feature type="transmembrane region" description="Helical" evidence="10">
    <location>
        <begin position="189"/>
        <end position="210"/>
    </location>
</feature>
<keyword evidence="13" id="KW-1185">Reference proteome</keyword>
<dbReference type="Pfam" id="PF02080">
    <property type="entry name" value="TrkA_C"/>
    <property type="match status" value="1"/>
</dbReference>